<keyword evidence="2" id="KW-1185">Reference proteome</keyword>
<proteinExistence type="predicted"/>
<sequence>LSVEDYAPYLATRVLHQLVKDEGQCFPLAATVLDLDDVLTGGDSLEVRKLQIQLIRLLARAGMELHKWRTNASNLQSNISEEKEYSFSCSLFLQSPP</sequence>
<gene>
    <name evidence="1" type="ORF">AVEN_186941_1</name>
</gene>
<dbReference type="Proteomes" id="UP000499080">
    <property type="component" value="Unassembled WGS sequence"/>
</dbReference>
<reference evidence="1 2" key="1">
    <citation type="journal article" date="2019" name="Sci. Rep.">
        <title>Orb-weaving spider Araneus ventricosus genome elucidates the spidroin gene catalogue.</title>
        <authorList>
            <person name="Kono N."/>
            <person name="Nakamura H."/>
            <person name="Ohtoshi R."/>
            <person name="Moran D.A.P."/>
            <person name="Shinohara A."/>
            <person name="Yoshida Y."/>
            <person name="Fujiwara M."/>
            <person name="Mori M."/>
            <person name="Tomita M."/>
            <person name="Arakawa K."/>
        </authorList>
    </citation>
    <scope>NUCLEOTIDE SEQUENCE [LARGE SCALE GENOMIC DNA]</scope>
</reference>
<feature type="non-terminal residue" evidence="1">
    <location>
        <position position="1"/>
    </location>
</feature>
<protein>
    <submittedName>
        <fullName evidence="1">Uncharacterized protein</fullName>
    </submittedName>
</protein>
<evidence type="ECO:0000313" key="1">
    <source>
        <dbReference type="EMBL" id="GBO31121.1"/>
    </source>
</evidence>
<comment type="caution">
    <text evidence="1">The sequence shown here is derived from an EMBL/GenBank/DDBJ whole genome shotgun (WGS) entry which is preliminary data.</text>
</comment>
<dbReference type="EMBL" id="BGPR01054343">
    <property type="protein sequence ID" value="GBO31121.1"/>
    <property type="molecule type" value="Genomic_DNA"/>
</dbReference>
<accession>A0A4Y2W2M5</accession>
<organism evidence="1 2">
    <name type="scientific">Araneus ventricosus</name>
    <name type="common">Orbweaver spider</name>
    <name type="synonym">Epeira ventricosa</name>
    <dbReference type="NCBI Taxonomy" id="182803"/>
    <lineage>
        <taxon>Eukaryota</taxon>
        <taxon>Metazoa</taxon>
        <taxon>Ecdysozoa</taxon>
        <taxon>Arthropoda</taxon>
        <taxon>Chelicerata</taxon>
        <taxon>Arachnida</taxon>
        <taxon>Araneae</taxon>
        <taxon>Araneomorphae</taxon>
        <taxon>Entelegynae</taxon>
        <taxon>Araneoidea</taxon>
        <taxon>Araneidae</taxon>
        <taxon>Araneus</taxon>
    </lineage>
</organism>
<evidence type="ECO:0000313" key="2">
    <source>
        <dbReference type="Proteomes" id="UP000499080"/>
    </source>
</evidence>
<name>A0A4Y2W2M5_ARAVE</name>
<dbReference type="AlphaFoldDB" id="A0A4Y2W2M5"/>